<dbReference type="InterPro" id="IPR027434">
    <property type="entry name" value="Homing_endonucl"/>
</dbReference>
<reference evidence="3" key="1">
    <citation type="submission" date="2020-06" db="EMBL/GenBank/DDBJ databases">
        <title>The complete mitochondrial genome of two Pisolithus species.</title>
        <authorList>
            <person name="Li Q."/>
        </authorList>
    </citation>
    <scope>NUCLEOTIDE SEQUENCE</scope>
</reference>
<geneLocation type="mitochondrion" evidence="3"/>
<dbReference type="GeneID" id="63647842"/>
<dbReference type="PANTHER" id="PTHR36181">
    <property type="entry name" value="INTRON-ENCODED ENDONUCLEASE AI3-RELATED"/>
    <property type="match status" value="1"/>
</dbReference>
<dbReference type="InterPro" id="IPR004860">
    <property type="entry name" value="LAGLIDADG_dom"/>
</dbReference>
<proteinExistence type="predicted"/>
<dbReference type="GO" id="GO:0005739">
    <property type="term" value="C:mitochondrion"/>
    <property type="evidence" value="ECO:0007669"/>
    <property type="project" value="UniProtKB-ARBA"/>
</dbReference>
<evidence type="ECO:0000256" key="1">
    <source>
        <dbReference type="ARBA" id="ARBA00002670"/>
    </source>
</evidence>
<feature type="domain" description="Homing endonuclease LAGLIDADG" evidence="2">
    <location>
        <begin position="76"/>
        <end position="170"/>
    </location>
</feature>
<gene>
    <name evidence="3" type="primary">orf351</name>
</gene>
<keyword evidence="3" id="KW-0496">Mitochondrion</keyword>
<organism evidence="3">
    <name type="scientific">Pisolithus microcarpus</name>
    <dbReference type="NCBI Taxonomy" id="178872"/>
    <lineage>
        <taxon>Eukaryota</taxon>
        <taxon>Fungi</taxon>
        <taxon>Dikarya</taxon>
        <taxon>Basidiomycota</taxon>
        <taxon>Agaricomycotina</taxon>
        <taxon>Agaricomycetes</taxon>
        <taxon>Agaricomycetidae</taxon>
        <taxon>Boletales</taxon>
        <taxon>Sclerodermatineae</taxon>
        <taxon>Pisolithaceae</taxon>
        <taxon>Pisolithus</taxon>
    </lineage>
</organism>
<dbReference type="InterPro" id="IPR051289">
    <property type="entry name" value="LAGLIDADG_Endonuclease"/>
</dbReference>
<sequence>MFIVPALNLAICWKLSEMTQSAGNFLDFNLIRILRDYTPEFICYNFLICVSLQERKVRNNHSVSNLYLSKNLGSYLAGFIEGNGTIIVPTKILSNKDKLNFPSIQIFFNLKDLPLALIIQKELGFGSLLRKKGVNGYILLINNYEELILLVNLIRHYLRTPKINSLNLLIDWFKNNNLNIRNVPLILNKDLLINDGWLSGFIEAKGQFLVRTTNKNISNTKYPKIECKFELIQGQKNHNGKSNLNYLENIADLLQTKVKAIKMNSPQSQFRVRTTNLNGNINLENYLKNYPLFSSKYLDYIDWQKVLEIFKKCEHKQKEGIDKIISIKQQMNDRRTIFSWIHLNNFYNLDK</sequence>
<dbReference type="AlphaFoldDB" id="A0A873QK38"/>
<dbReference type="PANTHER" id="PTHR36181:SF1">
    <property type="entry name" value="LAGLIDADG ENDONUCLEASE"/>
    <property type="match status" value="1"/>
</dbReference>
<dbReference type="Pfam" id="PF00961">
    <property type="entry name" value="LAGLIDADG_1"/>
    <property type="match status" value="2"/>
</dbReference>
<protein>
    <submittedName>
        <fullName evidence="3">LAGLIDADG endonuclease</fullName>
    </submittedName>
</protein>
<keyword evidence="3" id="KW-0378">Hydrolase</keyword>
<name>A0A873QK38_9AGAM</name>
<accession>A0A873QK38</accession>
<evidence type="ECO:0000313" key="3">
    <source>
        <dbReference type="EMBL" id="QPA36137.1"/>
    </source>
</evidence>
<dbReference type="FunFam" id="3.10.28.10:FF:000007">
    <property type="entry name" value="Intron-encoded DNA endonuclease aI3"/>
    <property type="match status" value="1"/>
</dbReference>
<comment type="function">
    <text evidence="1">Mitochondrial DNA endonuclease involved in intron homing.</text>
</comment>
<evidence type="ECO:0000259" key="2">
    <source>
        <dbReference type="Pfam" id="PF00961"/>
    </source>
</evidence>
<keyword evidence="3" id="KW-0540">Nuclease</keyword>
<dbReference type="Gene3D" id="3.10.28.10">
    <property type="entry name" value="Homing endonucleases"/>
    <property type="match status" value="2"/>
</dbReference>
<dbReference type="EMBL" id="MT577034">
    <property type="protein sequence ID" value="QPA36137.1"/>
    <property type="molecule type" value="Genomic_DNA"/>
</dbReference>
<dbReference type="SUPFAM" id="SSF55608">
    <property type="entry name" value="Homing endonucleases"/>
    <property type="match status" value="2"/>
</dbReference>
<dbReference type="RefSeq" id="YP_010041360.1">
    <property type="nucleotide sequence ID" value="NC_054201.1"/>
</dbReference>
<keyword evidence="3" id="KW-0255">Endonuclease</keyword>
<dbReference type="GO" id="GO:0004519">
    <property type="term" value="F:endonuclease activity"/>
    <property type="evidence" value="ECO:0007669"/>
    <property type="project" value="UniProtKB-KW"/>
</dbReference>
<feature type="domain" description="Homing endonuclease LAGLIDADG" evidence="2">
    <location>
        <begin position="198"/>
        <end position="306"/>
    </location>
</feature>